<reference evidence="1 2" key="1">
    <citation type="submission" date="2024-11" db="EMBL/GenBank/DDBJ databases">
        <title>Chromosome-level genome assembly of the freshwater bivalve Anodonta woodiana.</title>
        <authorList>
            <person name="Chen X."/>
        </authorList>
    </citation>
    <scope>NUCLEOTIDE SEQUENCE [LARGE SCALE GENOMIC DNA]</scope>
    <source>
        <strain evidence="1">MN2024</strain>
        <tissue evidence="1">Gills</tissue>
    </source>
</reference>
<dbReference type="EMBL" id="JBJQND010000006">
    <property type="protein sequence ID" value="KAL3872640.1"/>
    <property type="molecule type" value="Genomic_DNA"/>
</dbReference>
<dbReference type="AlphaFoldDB" id="A0ABD3WGJ5"/>
<accession>A0ABD3WGJ5</accession>
<evidence type="ECO:0000313" key="1">
    <source>
        <dbReference type="EMBL" id="KAL3872640.1"/>
    </source>
</evidence>
<evidence type="ECO:0008006" key="3">
    <source>
        <dbReference type="Google" id="ProtNLM"/>
    </source>
</evidence>
<name>A0ABD3WGJ5_SINWO</name>
<sequence length="189" mass="22487">MASILIVFDDFDKGTWDLEQNLNLIRETKQCSIIVTSRSSRFNYWRLKPLRIFQIHGMSPSRSKEYAKKVLDIISEQRVEKLNVDRFWKFAIHVQVLSMCHLPLLCLSLIMFWIERKALSVDITEALLTLIEYYLRRAMIREKYKMNISEVLEQQHFDISKFIAKTKHKHNLRDHGYLLKVISSVAEKL</sequence>
<gene>
    <name evidence="1" type="ORF">ACJMK2_035855</name>
</gene>
<protein>
    <recommendedName>
        <fullName evidence="3">NB-ARC domain-containing protein</fullName>
    </recommendedName>
</protein>
<dbReference type="Proteomes" id="UP001634394">
    <property type="component" value="Unassembled WGS sequence"/>
</dbReference>
<keyword evidence="2" id="KW-1185">Reference proteome</keyword>
<comment type="caution">
    <text evidence="1">The sequence shown here is derived from an EMBL/GenBank/DDBJ whole genome shotgun (WGS) entry which is preliminary data.</text>
</comment>
<organism evidence="1 2">
    <name type="scientific">Sinanodonta woodiana</name>
    <name type="common">Chinese pond mussel</name>
    <name type="synonym">Anodonta woodiana</name>
    <dbReference type="NCBI Taxonomy" id="1069815"/>
    <lineage>
        <taxon>Eukaryota</taxon>
        <taxon>Metazoa</taxon>
        <taxon>Spiralia</taxon>
        <taxon>Lophotrochozoa</taxon>
        <taxon>Mollusca</taxon>
        <taxon>Bivalvia</taxon>
        <taxon>Autobranchia</taxon>
        <taxon>Heteroconchia</taxon>
        <taxon>Palaeoheterodonta</taxon>
        <taxon>Unionida</taxon>
        <taxon>Unionoidea</taxon>
        <taxon>Unionidae</taxon>
        <taxon>Unioninae</taxon>
        <taxon>Sinanodonta</taxon>
    </lineage>
</organism>
<evidence type="ECO:0000313" key="2">
    <source>
        <dbReference type="Proteomes" id="UP001634394"/>
    </source>
</evidence>
<proteinExistence type="predicted"/>